<dbReference type="OrthoDB" id="66958at2"/>
<reference evidence="6 7" key="1">
    <citation type="submission" date="2019-09" db="EMBL/GenBank/DDBJ databases">
        <title>Whole-genome sequence of the purple sulfur bacterium Thiohalocapsa marina DSM 19078.</title>
        <authorList>
            <person name="Kyndt J.A."/>
            <person name="Meyer T.E."/>
        </authorList>
    </citation>
    <scope>NUCLEOTIDE SEQUENCE [LARGE SCALE GENOMIC DNA]</scope>
    <source>
        <strain evidence="6 7">DSM 19078</strain>
    </source>
</reference>
<evidence type="ECO:0000313" key="7">
    <source>
        <dbReference type="Proteomes" id="UP000322981"/>
    </source>
</evidence>
<comment type="caution">
    <text evidence="6">The sequence shown here is derived from an EMBL/GenBank/DDBJ whole genome shotgun (WGS) entry which is preliminary data.</text>
</comment>
<evidence type="ECO:0000256" key="4">
    <source>
        <dbReference type="ARBA" id="ARBA00038388"/>
    </source>
</evidence>
<dbReference type="InterPro" id="IPR015854">
    <property type="entry name" value="ABC_transpr_LolD-like"/>
</dbReference>
<sequence length="221" mass="23982">MIELAGIERTFRVGDEVVHALRAVDLSLADGEYAAVMGPSGSGKSTLLNILGLLDRPDAGSYRLDGIETTTLPEERRARLRRERIGFVFQAFHLIPRLSAFENVELPLVLAGVAPRVRRERVRQSLASVGLTPRAAHRPDQLSGGQRQRVAIARATVMAPGLILADEPTGNLDRASGEEVVEALEALNRQGMTLVVVTHDPALGDRARRRVQMDDGAVLAD</sequence>
<organism evidence="6 7">
    <name type="scientific">Thiohalocapsa marina</name>
    <dbReference type="NCBI Taxonomy" id="424902"/>
    <lineage>
        <taxon>Bacteria</taxon>
        <taxon>Pseudomonadati</taxon>
        <taxon>Pseudomonadota</taxon>
        <taxon>Gammaproteobacteria</taxon>
        <taxon>Chromatiales</taxon>
        <taxon>Chromatiaceae</taxon>
        <taxon>Thiohalocapsa</taxon>
    </lineage>
</organism>
<dbReference type="EMBL" id="VWXX01000017">
    <property type="protein sequence ID" value="KAA6184607.1"/>
    <property type="molecule type" value="Genomic_DNA"/>
</dbReference>
<evidence type="ECO:0000256" key="2">
    <source>
        <dbReference type="ARBA" id="ARBA00022741"/>
    </source>
</evidence>
<comment type="similarity">
    <text evidence="4">Belongs to the ABC transporter superfamily. Macrolide exporter (TC 3.A.1.122) family.</text>
</comment>
<dbReference type="Proteomes" id="UP000322981">
    <property type="component" value="Unassembled WGS sequence"/>
</dbReference>
<dbReference type="InterPro" id="IPR003593">
    <property type="entry name" value="AAA+_ATPase"/>
</dbReference>
<dbReference type="Pfam" id="PF00005">
    <property type="entry name" value="ABC_tran"/>
    <property type="match status" value="1"/>
</dbReference>
<keyword evidence="2" id="KW-0547">Nucleotide-binding</keyword>
<proteinExistence type="inferred from homology"/>
<dbReference type="GO" id="GO:0016887">
    <property type="term" value="F:ATP hydrolysis activity"/>
    <property type="evidence" value="ECO:0007669"/>
    <property type="project" value="InterPro"/>
</dbReference>
<dbReference type="GO" id="GO:1902495">
    <property type="term" value="C:transmembrane transporter complex"/>
    <property type="evidence" value="ECO:0007669"/>
    <property type="project" value="UniProtKB-ARBA"/>
</dbReference>
<dbReference type="Gene3D" id="3.40.50.300">
    <property type="entry name" value="P-loop containing nucleotide triphosphate hydrolases"/>
    <property type="match status" value="1"/>
</dbReference>
<dbReference type="GO" id="GO:0005524">
    <property type="term" value="F:ATP binding"/>
    <property type="evidence" value="ECO:0007669"/>
    <property type="project" value="UniProtKB-KW"/>
</dbReference>
<dbReference type="InterPro" id="IPR003439">
    <property type="entry name" value="ABC_transporter-like_ATP-bd"/>
</dbReference>
<dbReference type="InterPro" id="IPR017911">
    <property type="entry name" value="MacB-like_ATP-bd"/>
</dbReference>
<keyword evidence="7" id="KW-1185">Reference proteome</keyword>
<dbReference type="RefSeq" id="WP_150093532.1">
    <property type="nucleotide sequence ID" value="NZ_JBFUOH010000035.1"/>
</dbReference>
<feature type="domain" description="ABC transporter" evidence="5">
    <location>
        <begin position="2"/>
        <end position="221"/>
    </location>
</feature>
<dbReference type="GO" id="GO:0005886">
    <property type="term" value="C:plasma membrane"/>
    <property type="evidence" value="ECO:0007669"/>
    <property type="project" value="TreeGrafter"/>
</dbReference>
<gene>
    <name evidence="6" type="ORF">F2Q65_11575</name>
</gene>
<dbReference type="InterPro" id="IPR017871">
    <property type="entry name" value="ABC_transporter-like_CS"/>
</dbReference>
<evidence type="ECO:0000256" key="3">
    <source>
        <dbReference type="ARBA" id="ARBA00022840"/>
    </source>
</evidence>
<dbReference type="CDD" id="cd03255">
    <property type="entry name" value="ABC_MJ0796_LolCDE_FtsE"/>
    <property type="match status" value="1"/>
</dbReference>
<dbReference type="PANTHER" id="PTHR24220">
    <property type="entry name" value="IMPORT ATP-BINDING PROTEIN"/>
    <property type="match status" value="1"/>
</dbReference>
<dbReference type="SUPFAM" id="SSF52540">
    <property type="entry name" value="P-loop containing nucleoside triphosphate hydrolases"/>
    <property type="match status" value="1"/>
</dbReference>
<dbReference type="PANTHER" id="PTHR24220:SF86">
    <property type="entry name" value="ABC TRANSPORTER ABCH.1"/>
    <property type="match status" value="1"/>
</dbReference>
<dbReference type="PROSITE" id="PS50893">
    <property type="entry name" value="ABC_TRANSPORTER_2"/>
    <property type="match status" value="1"/>
</dbReference>
<dbReference type="FunFam" id="3.40.50.300:FF:000032">
    <property type="entry name" value="Export ABC transporter ATP-binding protein"/>
    <property type="match status" value="1"/>
</dbReference>
<evidence type="ECO:0000259" key="5">
    <source>
        <dbReference type="PROSITE" id="PS50893"/>
    </source>
</evidence>
<evidence type="ECO:0000313" key="6">
    <source>
        <dbReference type="EMBL" id="KAA6184607.1"/>
    </source>
</evidence>
<dbReference type="GO" id="GO:0022857">
    <property type="term" value="F:transmembrane transporter activity"/>
    <property type="evidence" value="ECO:0007669"/>
    <property type="project" value="UniProtKB-ARBA"/>
</dbReference>
<dbReference type="PROSITE" id="PS00211">
    <property type="entry name" value="ABC_TRANSPORTER_1"/>
    <property type="match status" value="1"/>
</dbReference>
<keyword evidence="3 6" id="KW-0067">ATP-binding</keyword>
<name>A0A5M8FIV8_9GAMM</name>
<dbReference type="AlphaFoldDB" id="A0A5M8FIV8"/>
<evidence type="ECO:0000256" key="1">
    <source>
        <dbReference type="ARBA" id="ARBA00022448"/>
    </source>
</evidence>
<dbReference type="InterPro" id="IPR027417">
    <property type="entry name" value="P-loop_NTPase"/>
</dbReference>
<accession>A0A5M8FIV8</accession>
<keyword evidence="1" id="KW-0813">Transport</keyword>
<dbReference type="SMART" id="SM00382">
    <property type="entry name" value="AAA"/>
    <property type="match status" value="1"/>
</dbReference>
<protein>
    <submittedName>
        <fullName evidence="6">ABC transporter ATP-binding protein</fullName>
    </submittedName>
</protein>